<organism evidence="2 3">
    <name type="scientific">Pseudaminobacter soli</name>
    <name type="common">ex Zhang et al. 2022</name>
    <dbReference type="NCBI Taxonomy" id="2831468"/>
    <lineage>
        <taxon>Bacteria</taxon>
        <taxon>Pseudomonadati</taxon>
        <taxon>Pseudomonadota</taxon>
        <taxon>Alphaproteobacteria</taxon>
        <taxon>Hyphomicrobiales</taxon>
        <taxon>Phyllobacteriaceae</taxon>
        <taxon>Pseudaminobacter</taxon>
    </lineage>
</organism>
<dbReference type="Gene3D" id="3.40.50.10540">
    <property type="entry name" value="Crotonobetainyl-coa:carnitine coa-transferase, domain 1"/>
    <property type="match status" value="1"/>
</dbReference>
<evidence type="ECO:0000256" key="1">
    <source>
        <dbReference type="ARBA" id="ARBA00022679"/>
    </source>
</evidence>
<dbReference type="InterPro" id="IPR050483">
    <property type="entry name" value="CoA-transferase_III_domain"/>
</dbReference>
<evidence type="ECO:0000313" key="2">
    <source>
        <dbReference type="EMBL" id="MBS3649481.1"/>
    </source>
</evidence>
<name>A0A942E1U6_9HYPH</name>
<dbReference type="PANTHER" id="PTHR48207">
    <property type="entry name" value="SUCCINATE--HYDROXYMETHYLGLUTARATE COA-TRANSFERASE"/>
    <property type="match status" value="1"/>
</dbReference>
<dbReference type="InterPro" id="IPR044855">
    <property type="entry name" value="CoA-Trfase_III_dom3_sf"/>
</dbReference>
<dbReference type="InterPro" id="IPR003673">
    <property type="entry name" value="CoA-Trfase_fam_III"/>
</dbReference>
<dbReference type="InterPro" id="IPR023606">
    <property type="entry name" value="CoA-Trfase_III_dom_1_sf"/>
</dbReference>
<sequence>MAGPLEGILVVALEQAVAAPFASSRLADAGARVIKLERSEGDFARGYDGFVHGQSSYFVWNNRGKESCTVDLKKPDDLALVERMLERADVFIQNLAAGATHRLGIGSADLRRRFPRLIVCDIVGFASGTPDHDRKAYDLLIQAEAGLAAVTGSVASGATRVGISISDISTGQAAYAAILQALYSREHSVAGSHIELSLFDTIAEYMNVPYLARQYGGSEPPRLGLAHPSIAPYGVFRARDGEILISIQNEREWATFCEGVLGDPALSTDARFATNKERCANRTALDDKVQQIVGPQSVADLVDRLDRLRIAYGRVSTMAQLAAHRSVAKVPVETPAGSADLIAPPTIVDGRRPTLGRVPALGEHDAAIRAEFAPVAVSGQAHGEANAT</sequence>
<dbReference type="Gene3D" id="3.30.1540.10">
    <property type="entry name" value="formyl-coa transferase, domain 3"/>
    <property type="match status" value="1"/>
</dbReference>
<dbReference type="SUPFAM" id="SSF89796">
    <property type="entry name" value="CoA-transferase family III (CaiB/BaiF)"/>
    <property type="match status" value="1"/>
</dbReference>
<comment type="caution">
    <text evidence="2">The sequence shown here is derived from an EMBL/GenBank/DDBJ whole genome shotgun (WGS) entry which is preliminary data.</text>
</comment>
<dbReference type="RefSeq" id="WP_188255041.1">
    <property type="nucleotide sequence ID" value="NZ_JABVCF010000006.1"/>
</dbReference>
<keyword evidence="1 2" id="KW-0808">Transferase</keyword>
<keyword evidence="3" id="KW-1185">Reference proteome</keyword>
<evidence type="ECO:0000313" key="3">
    <source>
        <dbReference type="Proteomes" id="UP000680348"/>
    </source>
</evidence>
<accession>A0A942E1U6</accession>
<reference evidence="2" key="1">
    <citation type="submission" date="2021-04" db="EMBL/GenBank/DDBJ databases">
        <title>Pseudaminobacter soli sp. nov., isolated from paddy soil contaminated by heavy metals.</title>
        <authorList>
            <person name="Zhang K."/>
        </authorList>
    </citation>
    <scope>NUCLEOTIDE SEQUENCE</scope>
    <source>
        <strain evidence="2">19-2017</strain>
    </source>
</reference>
<dbReference type="PANTHER" id="PTHR48207:SF3">
    <property type="entry name" value="SUCCINATE--HYDROXYMETHYLGLUTARATE COA-TRANSFERASE"/>
    <property type="match status" value="1"/>
</dbReference>
<dbReference type="Pfam" id="PF02515">
    <property type="entry name" value="CoA_transf_3"/>
    <property type="match status" value="1"/>
</dbReference>
<dbReference type="GO" id="GO:0008410">
    <property type="term" value="F:CoA-transferase activity"/>
    <property type="evidence" value="ECO:0007669"/>
    <property type="project" value="TreeGrafter"/>
</dbReference>
<dbReference type="EMBL" id="JAGWCR010000006">
    <property type="protein sequence ID" value="MBS3649481.1"/>
    <property type="molecule type" value="Genomic_DNA"/>
</dbReference>
<dbReference type="Proteomes" id="UP000680348">
    <property type="component" value="Unassembled WGS sequence"/>
</dbReference>
<dbReference type="AlphaFoldDB" id="A0A942E1U6"/>
<gene>
    <name evidence="2" type="ORF">KEU06_12765</name>
</gene>
<protein>
    <submittedName>
        <fullName evidence="2">CoA transferase</fullName>
    </submittedName>
</protein>
<proteinExistence type="predicted"/>